<dbReference type="InterPro" id="IPR020846">
    <property type="entry name" value="MFS_dom"/>
</dbReference>
<dbReference type="Gene3D" id="1.20.1250.20">
    <property type="entry name" value="MFS general substrate transporter like domains"/>
    <property type="match status" value="1"/>
</dbReference>
<keyword evidence="3 7" id="KW-0812">Transmembrane</keyword>
<dbReference type="InterPro" id="IPR011701">
    <property type="entry name" value="MFS"/>
</dbReference>
<feature type="transmembrane region" description="Helical" evidence="7">
    <location>
        <begin position="377"/>
        <end position="397"/>
    </location>
</feature>
<evidence type="ECO:0000313" key="10">
    <source>
        <dbReference type="Proteomes" id="UP000642673"/>
    </source>
</evidence>
<dbReference type="EMBL" id="BMVP01000001">
    <property type="protein sequence ID" value="GHB41689.1"/>
    <property type="molecule type" value="Genomic_DNA"/>
</dbReference>
<evidence type="ECO:0000256" key="4">
    <source>
        <dbReference type="ARBA" id="ARBA00022989"/>
    </source>
</evidence>
<evidence type="ECO:0000259" key="8">
    <source>
        <dbReference type="PROSITE" id="PS50850"/>
    </source>
</evidence>
<dbReference type="PROSITE" id="PS50850">
    <property type="entry name" value="MFS"/>
    <property type="match status" value="1"/>
</dbReference>
<dbReference type="InterPro" id="IPR036259">
    <property type="entry name" value="MFS_trans_sf"/>
</dbReference>
<feature type="domain" description="Major facilitator superfamily (MFS) profile" evidence="8">
    <location>
        <begin position="1"/>
        <end position="402"/>
    </location>
</feature>
<feature type="transmembrane region" description="Helical" evidence="7">
    <location>
        <begin position="348"/>
        <end position="371"/>
    </location>
</feature>
<dbReference type="Pfam" id="PF07690">
    <property type="entry name" value="MFS_1"/>
    <property type="match status" value="1"/>
</dbReference>
<feature type="transmembrane region" description="Helical" evidence="7">
    <location>
        <begin position="314"/>
        <end position="336"/>
    </location>
</feature>
<keyword evidence="10" id="KW-1185">Reference proteome</keyword>
<accession>A0ABQ3EMN5</accession>
<feature type="transmembrane region" description="Helical" evidence="7">
    <location>
        <begin position="43"/>
        <end position="62"/>
    </location>
</feature>
<keyword evidence="2" id="KW-1003">Cell membrane</keyword>
<proteinExistence type="predicted"/>
<feature type="transmembrane region" description="Helical" evidence="7">
    <location>
        <begin position="253"/>
        <end position="277"/>
    </location>
</feature>
<sequence length="450" mass="45635">MSRRPFAAVLAANTISIAGSSLTLIGVPWFVLQTTDSPGRAGVVAFCATVPVVVAALVGGPVIDRIGRRRVSAASDLVCALSVGAIPLLHYAGVLEFWMLCALMALGGLVHTPGLTARGVLLPDLAAHAGTTVTRAAGLYDGVSRGARMIGAALAGVLITAFGTESILLVDAATFGASALLVTVFLRGVPAAEPHRAAGKISFAGYRAELGEGWAFLTRSRLLLGITVMVMMTNGLDQGWSSVLLPVHGREALGGPAALGLMVSLFGGSALLSALLYGAWGERLHRRTVFAVAFLLCGAPRYVVAALTGTPLPLAVTMALSGLGAGMLNPILSTVVYEHVPDGLRSRVAGVSTAGCELTMPLGGLAAGLLVGGFGTTGALLAFGGVYLLATLSPLVFPAWRGMDRPPAQAGQPAQAGPLSPADQSGPVSRTEPAPPGSAHEGRSPHPSAK</sequence>
<dbReference type="SUPFAM" id="SSF103473">
    <property type="entry name" value="MFS general substrate transporter"/>
    <property type="match status" value="1"/>
</dbReference>
<feature type="compositionally biased region" description="Low complexity" evidence="6">
    <location>
        <begin position="406"/>
        <end position="418"/>
    </location>
</feature>
<feature type="transmembrane region" description="Helical" evidence="7">
    <location>
        <begin position="289"/>
        <end position="308"/>
    </location>
</feature>
<feature type="transmembrane region" description="Helical" evidence="7">
    <location>
        <begin position="213"/>
        <end position="233"/>
    </location>
</feature>
<keyword evidence="5 7" id="KW-0472">Membrane</keyword>
<evidence type="ECO:0000256" key="6">
    <source>
        <dbReference type="SAM" id="MobiDB-lite"/>
    </source>
</evidence>
<feature type="transmembrane region" description="Helical" evidence="7">
    <location>
        <begin position="149"/>
        <end position="169"/>
    </location>
</feature>
<dbReference type="PANTHER" id="PTHR23513">
    <property type="entry name" value="INTEGRAL MEMBRANE EFFLUX PROTEIN-RELATED"/>
    <property type="match status" value="1"/>
</dbReference>
<dbReference type="CDD" id="cd06173">
    <property type="entry name" value="MFS_MefA_like"/>
    <property type="match status" value="1"/>
</dbReference>
<evidence type="ECO:0000256" key="3">
    <source>
        <dbReference type="ARBA" id="ARBA00022692"/>
    </source>
</evidence>
<evidence type="ECO:0000256" key="5">
    <source>
        <dbReference type="ARBA" id="ARBA00023136"/>
    </source>
</evidence>
<comment type="caution">
    <text evidence="9">The sequence shown here is derived from an EMBL/GenBank/DDBJ whole genome shotgun (WGS) entry which is preliminary data.</text>
</comment>
<name>A0ABQ3EMN5_9ACTN</name>
<keyword evidence="4 7" id="KW-1133">Transmembrane helix</keyword>
<reference evidence="10" key="1">
    <citation type="journal article" date="2019" name="Int. J. Syst. Evol. Microbiol.">
        <title>The Global Catalogue of Microorganisms (GCM) 10K type strain sequencing project: providing services to taxonomists for standard genome sequencing and annotation.</title>
        <authorList>
            <consortium name="The Broad Institute Genomics Platform"/>
            <consortium name="The Broad Institute Genome Sequencing Center for Infectious Disease"/>
            <person name="Wu L."/>
            <person name="Ma J."/>
        </authorList>
    </citation>
    <scope>NUCLEOTIDE SEQUENCE [LARGE SCALE GENOMIC DNA]</scope>
    <source>
        <strain evidence="10">JCM 4738</strain>
    </source>
</reference>
<organism evidence="9 10">
    <name type="scientific">Streptomyces cirratus</name>
    <dbReference type="NCBI Taxonomy" id="68187"/>
    <lineage>
        <taxon>Bacteria</taxon>
        <taxon>Bacillati</taxon>
        <taxon>Actinomycetota</taxon>
        <taxon>Actinomycetes</taxon>
        <taxon>Kitasatosporales</taxon>
        <taxon>Streptomycetaceae</taxon>
        <taxon>Streptomyces</taxon>
    </lineage>
</organism>
<dbReference type="PANTHER" id="PTHR23513:SF6">
    <property type="entry name" value="MAJOR FACILITATOR SUPERFAMILY ASSOCIATED DOMAIN-CONTAINING PROTEIN"/>
    <property type="match status" value="1"/>
</dbReference>
<gene>
    <name evidence="9" type="ORF">GCM10010347_09250</name>
</gene>
<feature type="transmembrane region" description="Helical" evidence="7">
    <location>
        <begin position="7"/>
        <end position="31"/>
    </location>
</feature>
<evidence type="ECO:0000313" key="9">
    <source>
        <dbReference type="EMBL" id="GHB41689.1"/>
    </source>
</evidence>
<feature type="region of interest" description="Disordered" evidence="6">
    <location>
        <begin position="406"/>
        <end position="450"/>
    </location>
</feature>
<comment type="subcellular location">
    <subcellularLocation>
        <location evidence="1">Cell membrane</location>
        <topology evidence="1">Multi-pass membrane protein</topology>
    </subcellularLocation>
</comment>
<evidence type="ECO:0000256" key="1">
    <source>
        <dbReference type="ARBA" id="ARBA00004651"/>
    </source>
</evidence>
<evidence type="ECO:0000256" key="2">
    <source>
        <dbReference type="ARBA" id="ARBA00022475"/>
    </source>
</evidence>
<evidence type="ECO:0000256" key="7">
    <source>
        <dbReference type="SAM" id="Phobius"/>
    </source>
</evidence>
<dbReference type="PROSITE" id="PS00216">
    <property type="entry name" value="SUGAR_TRANSPORT_1"/>
    <property type="match status" value="1"/>
</dbReference>
<dbReference type="Proteomes" id="UP000642673">
    <property type="component" value="Unassembled WGS sequence"/>
</dbReference>
<dbReference type="RefSeq" id="WP_190182648.1">
    <property type="nucleotide sequence ID" value="NZ_BMVP01000001.1"/>
</dbReference>
<protein>
    <submittedName>
        <fullName evidence="9">MFS transporter</fullName>
    </submittedName>
</protein>
<dbReference type="InterPro" id="IPR005829">
    <property type="entry name" value="Sugar_transporter_CS"/>
</dbReference>